<dbReference type="PROSITE" id="PS50928">
    <property type="entry name" value="ABC_TM1"/>
    <property type="match status" value="1"/>
</dbReference>
<keyword evidence="3" id="KW-1003">Cell membrane</keyword>
<dbReference type="InterPro" id="IPR045621">
    <property type="entry name" value="BPD_transp_1_N"/>
</dbReference>
<feature type="transmembrane region" description="Helical" evidence="7">
    <location>
        <begin position="238"/>
        <end position="261"/>
    </location>
</feature>
<reference evidence="9 10" key="1">
    <citation type="submission" date="2016-01" db="EMBL/GenBank/DDBJ databases">
        <authorList>
            <person name="Oliw E.H."/>
        </authorList>
    </citation>
    <scope>NUCLEOTIDE SEQUENCE [LARGE SCALE GENOMIC DNA]</scope>
    <source>
        <strain evidence="9 10">GED7760B</strain>
    </source>
</reference>
<dbReference type="PANTHER" id="PTHR43163:SF6">
    <property type="entry name" value="DIPEPTIDE TRANSPORT SYSTEM PERMEASE PROTEIN DPPB-RELATED"/>
    <property type="match status" value="1"/>
</dbReference>
<evidence type="ECO:0000256" key="1">
    <source>
        <dbReference type="ARBA" id="ARBA00004651"/>
    </source>
</evidence>
<organism evidence="9 10">
    <name type="scientific">Gardnerella vaginalis</name>
    <dbReference type="NCBI Taxonomy" id="2702"/>
    <lineage>
        <taxon>Bacteria</taxon>
        <taxon>Bacillati</taxon>
        <taxon>Actinomycetota</taxon>
        <taxon>Actinomycetes</taxon>
        <taxon>Bifidobacteriales</taxon>
        <taxon>Bifidobacteriaceae</taxon>
        <taxon>Gardnerella</taxon>
    </lineage>
</organism>
<dbReference type="CDD" id="cd06261">
    <property type="entry name" value="TM_PBP2"/>
    <property type="match status" value="1"/>
</dbReference>
<dbReference type="GO" id="GO:0055085">
    <property type="term" value="P:transmembrane transport"/>
    <property type="evidence" value="ECO:0007669"/>
    <property type="project" value="InterPro"/>
</dbReference>
<feature type="transmembrane region" description="Helical" evidence="7">
    <location>
        <begin position="97"/>
        <end position="123"/>
    </location>
</feature>
<evidence type="ECO:0000313" key="10">
    <source>
        <dbReference type="Proteomes" id="UP000070558"/>
    </source>
</evidence>
<dbReference type="Pfam" id="PF00528">
    <property type="entry name" value="BPD_transp_1"/>
    <property type="match status" value="1"/>
</dbReference>
<dbReference type="Pfam" id="PF19300">
    <property type="entry name" value="BPD_transp_1_N"/>
    <property type="match status" value="1"/>
</dbReference>
<accession>A0A133NQ77</accession>
<dbReference type="SUPFAM" id="SSF161098">
    <property type="entry name" value="MetI-like"/>
    <property type="match status" value="1"/>
</dbReference>
<dbReference type="Gene3D" id="1.10.3720.10">
    <property type="entry name" value="MetI-like"/>
    <property type="match status" value="1"/>
</dbReference>
<dbReference type="EMBL" id="LRQA01000032">
    <property type="protein sequence ID" value="KXA18388.1"/>
    <property type="molecule type" value="Genomic_DNA"/>
</dbReference>
<evidence type="ECO:0000256" key="2">
    <source>
        <dbReference type="ARBA" id="ARBA00022448"/>
    </source>
</evidence>
<dbReference type="PATRIC" id="fig|2702.99.peg.545"/>
<evidence type="ECO:0000256" key="3">
    <source>
        <dbReference type="ARBA" id="ARBA00022475"/>
    </source>
</evidence>
<dbReference type="RefSeq" id="WP_060786788.1">
    <property type="nucleotide sequence ID" value="NZ_JBLLPD010000008.1"/>
</dbReference>
<gene>
    <name evidence="9" type="ORF">HMPREF3216_00552</name>
</gene>
<dbReference type="Proteomes" id="UP000070558">
    <property type="component" value="Unassembled WGS sequence"/>
</dbReference>
<comment type="caution">
    <text evidence="9">The sequence shown here is derived from an EMBL/GenBank/DDBJ whole genome shotgun (WGS) entry which is preliminary data.</text>
</comment>
<keyword evidence="5 7" id="KW-1133">Transmembrane helix</keyword>
<feature type="transmembrane region" description="Helical" evidence="7">
    <location>
        <begin position="178"/>
        <end position="201"/>
    </location>
</feature>
<keyword evidence="2 7" id="KW-0813">Transport</keyword>
<evidence type="ECO:0000256" key="4">
    <source>
        <dbReference type="ARBA" id="ARBA00022692"/>
    </source>
</evidence>
<evidence type="ECO:0000256" key="5">
    <source>
        <dbReference type="ARBA" id="ARBA00022989"/>
    </source>
</evidence>
<keyword evidence="4 7" id="KW-0812">Transmembrane</keyword>
<protein>
    <submittedName>
        <fullName evidence="9">ABC transporter, permease protein</fullName>
    </submittedName>
</protein>
<dbReference type="GO" id="GO:0005886">
    <property type="term" value="C:plasma membrane"/>
    <property type="evidence" value="ECO:0007669"/>
    <property type="project" value="UniProtKB-SubCell"/>
</dbReference>
<comment type="subcellular location">
    <subcellularLocation>
        <location evidence="1 7">Cell membrane</location>
        <topology evidence="1 7">Multi-pass membrane protein</topology>
    </subcellularLocation>
</comment>
<keyword evidence="6 7" id="KW-0472">Membrane</keyword>
<dbReference type="OrthoDB" id="9778910at2"/>
<sequence>MKRMILRRIALFFAALLFISAIVFLALRVLPGDVAQVMAGLNAPAGKVEQLRRDLGLNKPLLMQYLEWIFGVFRGDFGVSMLTGRSVTSTIAMRASITFPLIFLGLLIALAIGIPLGCLQVLYSGKSLQGFLRFCAITGGSIPALWGGMLLIMIFGKGIGLVGIFPTQGFPTDGWCDFASAFSSLILPALTVGIIVGSGFMRYTAASLEQISNSDIALQSLACGMTKKQMIWRVGLRLALPQLVSVIGLTFAHMIMGVMVIENLFSLPGMGMGLVRDVGLRDLISVQGNLFMLSALFLLVGFAIDVLHRLLDSRLSQDSSGE</sequence>
<comment type="similarity">
    <text evidence="7">Belongs to the binding-protein-dependent transport system permease family.</text>
</comment>
<evidence type="ECO:0000313" key="9">
    <source>
        <dbReference type="EMBL" id="KXA18388.1"/>
    </source>
</evidence>
<feature type="transmembrane region" description="Helical" evidence="7">
    <location>
        <begin position="144"/>
        <end position="166"/>
    </location>
</feature>
<dbReference type="InterPro" id="IPR035906">
    <property type="entry name" value="MetI-like_sf"/>
</dbReference>
<proteinExistence type="inferred from homology"/>
<feature type="transmembrane region" description="Helical" evidence="7">
    <location>
        <begin position="290"/>
        <end position="307"/>
    </location>
</feature>
<name>A0A133NQ77_GARVA</name>
<evidence type="ECO:0000256" key="7">
    <source>
        <dbReference type="RuleBase" id="RU363032"/>
    </source>
</evidence>
<dbReference type="PANTHER" id="PTHR43163">
    <property type="entry name" value="DIPEPTIDE TRANSPORT SYSTEM PERMEASE PROTEIN DPPB-RELATED"/>
    <property type="match status" value="1"/>
</dbReference>
<dbReference type="AlphaFoldDB" id="A0A133NQ77"/>
<evidence type="ECO:0000256" key="6">
    <source>
        <dbReference type="ARBA" id="ARBA00023136"/>
    </source>
</evidence>
<feature type="domain" description="ABC transmembrane type-1" evidence="8">
    <location>
        <begin position="95"/>
        <end position="308"/>
    </location>
</feature>
<dbReference type="InterPro" id="IPR000515">
    <property type="entry name" value="MetI-like"/>
</dbReference>
<evidence type="ECO:0000259" key="8">
    <source>
        <dbReference type="PROSITE" id="PS50928"/>
    </source>
</evidence>